<dbReference type="EMBL" id="JAUSUO010000008">
    <property type="protein sequence ID" value="MDQ0344123.1"/>
    <property type="molecule type" value="Genomic_DNA"/>
</dbReference>
<organism evidence="2 3">
    <name type="scientific">Lederbergia wuyishanensis</name>
    <dbReference type="NCBI Taxonomy" id="1347903"/>
    <lineage>
        <taxon>Bacteria</taxon>
        <taxon>Bacillati</taxon>
        <taxon>Bacillota</taxon>
        <taxon>Bacilli</taxon>
        <taxon>Bacillales</taxon>
        <taxon>Bacillaceae</taxon>
        <taxon>Lederbergia</taxon>
    </lineage>
</organism>
<keyword evidence="3" id="KW-1185">Reference proteome</keyword>
<accession>A0ABU0D6T2</accession>
<evidence type="ECO:0000313" key="3">
    <source>
        <dbReference type="Proteomes" id="UP001232343"/>
    </source>
</evidence>
<reference evidence="2 3" key="1">
    <citation type="submission" date="2023-07" db="EMBL/GenBank/DDBJ databases">
        <title>Genomic Encyclopedia of Type Strains, Phase IV (KMG-IV): sequencing the most valuable type-strain genomes for metagenomic binning, comparative biology and taxonomic classification.</title>
        <authorList>
            <person name="Goeker M."/>
        </authorList>
    </citation>
    <scope>NUCLEOTIDE SEQUENCE [LARGE SCALE GENOMIC DNA]</scope>
    <source>
        <strain evidence="2 3">DSM 27848</strain>
    </source>
</reference>
<gene>
    <name evidence="2" type="ORF">J2S14_002964</name>
</gene>
<proteinExistence type="predicted"/>
<feature type="domain" description="FIMAH" evidence="1">
    <location>
        <begin position="1"/>
        <end position="56"/>
    </location>
</feature>
<dbReference type="RefSeq" id="WP_244682402.1">
    <property type="nucleotide sequence ID" value="NZ_JALIRM010000011.1"/>
</dbReference>
<comment type="caution">
    <text evidence="2">The sequence shown here is derived from an EMBL/GenBank/DDBJ whole genome shotgun (WGS) entry which is preliminary data.</text>
</comment>
<dbReference type="Proteomes" id="UP001232343">
    <property type="component" value="Unassembled WGS sequence"/>
</dbReference>
<evidence type="ECO:0000313" key="2">
    <source>
        <dbReference type="EMBL" id="MDQ0344123.1"/>
    </source>
</evidence>
<dbReference type="Pfam" id="PF22888">
    <property type="entry name" value="FIMAH"/>
    <property type="match status" value="1"/>
</dbReference>
<evidence type="ECO:0000259" key="1">
    <source>
        <dbReference type="Pfam" id="PF22888"/>
    </source>
</evidence>
<sequence>MQEQLGNFIAAGDVSGPIKNQLLNSLKQAEQHYEKGHQKQAIKTMEDFIKRINNKGFKKYCS</sequence>
<dbReference type="InterPro" id="IPR054470">
    <property type="entry name" value="FIMAH_dom"/>
</dbReference>
<name>A0ABU0D6T2_9BACI</name>
<protein>
    <recommendedName>
        <fullName evidence="1">FIMAH domain-containing protein</fullName>
    </recommendedName>
</protein>